<comment type="caution">
    <text evidence="3">The sequence shown here is derived from an EMBL/GenBank/DDBJ whole genome shotgun (WGS) entry which is preliminary data.</text>
</comment>
<evidence type="ECO:0000256" key="1">
    <source>
        <dbReference type="SAM" id="MobiDB-lite"/>
    </source>
</evidence>
<dbReference type="EMBL" id="MLFT02006017">
    <property type="protein sequence ID" value="PHT24801.1"/>
    <property type="molecule type" value="Genomic_DNA"/>
</dbReference>
<keyword evidence="4" id="KW-1185">Reference proteome</keyword>
<gene>
    <name evidence="3" type="ORF">CQW23_35531</name>
</gene>
<dbReference type="Pfam" id="PF00931">
    <property type="entry name" value="NB-ARC"/>
    <property type="match status" value="1"/>
</dbReference>
<proteinExistence type="predicted"/>
<dbReference type="GO" id="GO:0043531">
    <property type="term" value="F:ADP binding"/>
    <property type="evidence" value="ECO:0007669"/>
    <property type="project" value="InterPro"/>
</dbReference>
<organism evidence="3 4">
    <name type="scientific">Capsicum baccatum</name>
    <name type="common">Peruvian pepper</name>
    <dbReference type="NCBI Taxonomy" id="33114"/>
    <lineage>
        <taxon>Eukaryota</taxon>
        <taxon>Viridiplantae</taxon>
        <taxon>Streptophyta</taxon>
        <taxon>Embryophyta</taxon>
        <taxon>Tracheophyta</taxon>
        <taxon>Spermatophyta</taxon>
        <taxon>Magnoliopsida</taxon>
        <taxon>eudicotyledons</taxon>
        <taxon>Gunneridae</taxon>
        <taxon>Pentapetalae</taxon>
        <taxon>asterids</taxon>
        <taxon>lamiids</taxon>
        <taxon>Solanales</taxon>
        <taxon>Solanaceae</taxon>
        <taxon>Solanoideae</taxon>
        <taxon>Capsiceae</taxon>
        <taxon>Capsicum</taxon>
    </lineage>
</organism>
<dbReference type="InterPro" id="IPR027417">
    <property type="entry name" value="P-loop_NTPase"/>
</dbReference>
<dbReference type="OrthoDB" id="1749650at2759"/>
<reference evidence="4" key="2">
    <citation type="journal article" date="2017" name="J. Anim. Genet.">
        <title>Multiple reference genome sequences of hot pepper reveal the massive evolution of plant disease resistance genes by retroduplication.</title>
        <authorList>
            <person name="Kim S."/>
            <person name="Park J."/>
            <person name="Yeom S.-I."/>
            <person name="Kim Y.-M."/>
            <person name="Seo E."/>
            <person name="Kim K.-T."/>
            <person name="Kim M.-S."/>
            <person name="Lee J.M."/>
            <person name="Cheong K."/>
            <person name="Shin H.-S."/>
            <person name="Kim S.-B."/>
            <person name="Han K."/>
            <person name="Lee J."/>
            <person name="Park M."/>
            <person name="Lee H.-A."/>
            <person name="Lee H.-Y."/>
            <person name="Lee Y."/>
            <person name="Oh S."/>
            <person name="Lee J.H."/>
            <person name="Choi E."/>
            <person name="Choi E."/>
            <person name="Lee S.E."/>
            <person name="Jeon J."/>
            <person name="Kim H."/>
            <person name="Choi G."/>
            <person name="Song H."/>
            <person name="Lee J."/>
            <person name="Lee S.-C."/>
            <person name="Kwon J.-K."/>
            <person name="Lee H.-Y."/>
            <person name="Koo N."/>
            <person name="Hong Y."/>
            <person name="Kim R.W."/>
            <person name="Kang W.-H."/>
            <person name="Huh J.H."/>
            <person name="Kang B.-C."/>
            <person name="Yang T.-J."/>
            <person name="Lee Y.-H."/>
            <person name="Bennetzen J.L."/>
            <person name="Choi D."/>
        </authorList>
    </citation>
    <scope>NUCLEOTIDE SEQUENCE [LARGE SCALE GENOMIC DNA]</scope>
    <source>
        <strain evidence="4">cv. PBC81</strain>
    </source>
</reference>
<evidence type="ECO:0000259" key="2">
    <source>
        <dbReference type="Pfam" id="PF00931"/>
    </source>
</evidence>
<evidence type="ECO:0000313" key="3">
    <source>
        <dbReference type="EMBL" id="PHT24801.1"/>
    </source>
</evidence>
<feature type="region of interest" description="Disordered" evidence="1">
    <location>
        <begin position="16"/>
        <end position="39"/>
    </location>
</feature>
<dbReference type="SUPFAM" id="SSF52540">
    <property type="entry name" value="P-loop containing nucleoside triphosphate hydrolases"/>
    <property type="match status" value="1"/>
</dbReference>
<dbReference type="Gene3D" id="3.40.50.300">
    <property type="entry name" value="P-loop containing nucleotide triphosphate hydrolases"/>
    <property type="match status" value="1"/>
</dbReference>
<feature type="domain" description="NB-ARC" evidence="2">
    <location>
        <begin position="45"/>
        <end position="103"/>
    </location>
</feature>
<reference evidence="3 4" key="1">
    <citation type="journal article" date="2017" name="Genome Biol.">
        <title>New reference genome sequences of hot pepper reveal the massive evolution of plant disease-resistance genes by retroduplication.</title>
        <authorList>
            <person name="Kim S."/>
            <person name="Park J."/>
            <person name="Yeom S.I."/>
            <person name="Kim Y.M."/>
            <person name="Seo E."/>
            <person name="Kim K.T."/>
            <person name="Kim M.S."/>
            <person name="Lee J.M."/>
            <person name="Cheong K."/>
            <person name="Shin H.S."/>
            <person name="Kim S.B."/>
            <person name="Han K."/>
            <person name="Lee J."/>
            <person name="Park M."/>
            <person name="Lee H.A."/>
            <person name="Lee H.Y."/>
            <person name="Lee Y."/>
            <person name="Oh S."/>
            <person name="Lee J.H."/>
            <person name="Choi E."/>
            <person name="Choi E."/>
            <person name="Lee S.E."/>
            <person name="Jeon J."/>
            <person name="Kim H."/>
            <person name="Choi G."/>
            <person name="Song H."/>
            <person name="Lee J."/>
            <person name="Lee S.C."/>
            <person name="Kwon J.K."/>
            <person name="Lee H.Y."/>
            <person name="Koo N."/>
            <person name="Hong Y."/>
            <person name="Kim R.W."/>
            <person name="Kang W.H."/>
            <person name="Huh J.H."/>
            <person name="Kang B.C."/>
            <person name="Yang T.J."/>
            <person name="Lee Y.H."/>
            <person name="Bennetzen J.L."/>
            <person name="Choi D."/>
        </authorList>
    </citation>
    <scope>NUCLEOTIDE SEQUENCE [LARGE SCALE GENOMIC DNA]</scope>
    <source>
        <strain evidence="4">cv. PBC81</strain>
    </source>
</reference>
<name>A0A2G2UVP1_CAPBA</name>
<accession>A0A2G2UVP1</accession>
<dbReference type="AlphaFoldDB" id="A0A2G2UVP1"/>
<dbReference type="Proteomes" id="UP000224567">
    <property type="component" value="Unassembled WGS sequence"/>
</dbReference>
<evidence type="ECO:0000313" key="4">
    <source>
        <dbReference type="Proteomes" id="UP000224567"/>
    </source>
</evidence>
<dbReference type="InterPro" id="IPR002182">
    <property type="entry name" value="NB-ARC"/>
</dbReference>
<feature type="compositionally biased region" description="Polar residues" evidence="1">
    <location>
        <begin position="19"/>
        <end position="38"/>
    </location>
</feature>
<protein>
    <recommendedName>
        <fullName evidence="2">NB-ARC domain-containing protein</fullName>
    </recommendedName>
</protein>
<sequence length="104" mass="11991">MRVPIRRWGPQAEAEPEFQLSSLVGPSNNLSTQNNNSMDIDDEIVDFEEDTERDLLQEIFSQITGIKDKGDKVDELADMLKKSLMGKRYLIVLDDMWDTIAWDD</sequence>